<feature type="domain" description="DNA helicase Pif1-like DEAD-box helicase" evidence="2">
    <location>
        <begin position="68"/>
        <end position="177"/>
    </location>
</feature>
<dbReference type="OrthoDB" id="10032644at2759"/>
<dbReference type="EC" id="5.6.2.3" evidence="1"/>
<gene>
    <name evidence="3" type="ORF">GPM918_LOCUS32982</name>
    <name evidence="4" type="ORF">SRO942_LOCUS33654</name>
</gene>
<keyword evidence="1" id="KW-0233">DNA recombination</keyword>
<keyword evidence="1" id="KW-0378">Hydrolase</keyword>
<dbReference type="Proteomes" id="UP000663829">
    <property type="component" value="Unassembled WGS sequence"/>
</dbReference>
<comment type="catalytic activity">
    <reaction evidence="1">
        <text>ATP + H2O = ADP + phosphate + H(+)</text>
        <dbReference type="Rhea" id="RHEA:13065"/>
        <dbReference type="ChEBI" id="CHEBI:15377"/>
        <dbReference type="ChEBI" id="CHEBI:15378"/>
        <dbReference type="ChEBI" id="CHEBI:30616"/>
        <dbReference type="ChEBI" id="CHEBI:43474"/>
        <dbReference type="ChEBI" id="CHEBI:456216"/>
        <dbReference type="EC" id="5.6.2.3"/>
    </reaction>
</comment>
<accession>A0A815KM50</accession>
<evidence type="ECO:0000259" key="2">
    <source>
        <dbReference type="Pfam" id="PF05970"/>
    </source>
</evidence>
<evidence type="ECO:0000256" key="1">
    <source>
        <dbReference type="RuleBase" id="RU363044"/>
    </source>
</evidence>
<comment type="similarity">
    <text evidence="1">Belongs to the helicase family.</text>
</comment>
<dbReference type="SUPFAM" id="SSF52540">
    <property type="entry name" value="P-loop containing nucleoside triphosphate hydrolases"/>
    <property type="match status" value="1"/>
</dbReference>
<sequence length="177" mass="20049">MAEDFIRHFDMETAEAMAFYEIETKLMEQGRRFSDFAIPRPSIPCRLPSENINQEEELRVGKEMYQTLNEDQRSAADEILEVCHKPKSPATPSCFFIDGPGGTGETHLYNTLWHLFKRQGVRVLAIAWTGIAANLLPGGRTTHSRFKLPVPLLETSTSDVRPNTKEAEEIKLTDVVI</sequence>
<keyword evidence="1" id="KW-0234">DNA repair</keyword>
<dbReference type="AlphaFoldDB" id="A0A815KM50"/>
<comment type="caution">
    <text evidence="3">The sequence shown here is derived from an EMBL/GenBank/DDBJ whole genome shotgun (WGS) entry which is preliminary data.</text>
</comment>
<keyword evidence="1" id="KW-0227">DNA damage</keyword>
<dbReference type="GO" id="GO:0006310">
    <property type="term" value="P:DNA recombination"/>
    <property type="evidence" value="ECO:0007669"/>
    <property type="project" value="UniProtKB-KW"/>
</dbReference>
<dbReference type="PANTHER" id="PTHR10492">
    <property type="match status" value="1"/>
</dbReference>
<dbReference type="Proteomes" id="UP000681722">
    <property type="component" value="Unassembled WGS sequence"/>
</dbReference>
<reference evidence="3" key="1">
    <citation type="submission" date="2021-02" db="EMBL/GenBank/DDBJ databases">
        <authorList>
            <person name="Nowell W R."/>
        </authorList>
    </citation>
    <scope>NUCLEOTIDE SEQUENCE</scope>
</reference>
<dbReference type="PANTHER" id="PTHR10492:SF57">
    <property type="entry name" value="ATP-DEPENDENT DNA HELICASE"/>
    <property type="match status" value="1"/>
</dbReference>
<dbReference type="GO" id="GO:0000723">
    <property type="term" value="P:telomere maintenance"/>
    <property type="evidence" value="ECO:0007669"/>
    <property type="project" value="InterPro"/>
</dbReference>
<dbReference type="Pfam" id="PF05970">
    <property type="entry name" value="PIF1"/>
    <property type="match status" value="1"/>
</dbReference>
<comment type="cofactor">
    <cofactor evidence="1">
        <name>Mg(2+)</name>
        <dbReference type="ChEBI" id="CHEBI:18420"/>
    </cofactor>
</comment>
<dbReference type="GO" id="GO:0016787">
    <property type="term" value="F:hydrolase activity"/>
    <property type="evidence" value="ECO:0007669"/>
    <property type="project" value="UniProtKB-KW"/>
</dbReference>
<proteinExistence type="inferred from homology"/>
<name>A0A815KM50_9BILA</name>
<evidence type="ECO:0000313" key="3">
    <source>
        <dbReference type="EMBL" id="CAF1394939.1"/>
    </source>
</evidence>
<keyword evidence="5" id="KW-1185">Reference proteome</keyword>
<evidence type="ECO:0000313" key="4">
    <source>
        <dbReference type="EMBL" id="CAF4289133.1"/>
    </source>
</evidence>
<dbReference type="InterPro" id="IPR010285">
    <property type="entry name" value="DNA_helicase_pif1-like_DEAD"/>
</dbReference>
<dbReference type="EMBL" id="CAJNOQ010017204">
    <property type="protein sequence ID" value="CAF1394939.1"/>
    <property type="molecule type" value="Genomic_DNA"/>
</dbReference>
<organism evidence="3 5">
    <name type="scientific">Didymodactylos carnosus</name>
    <dbReference type="NCBI Taxonomy" id="1234261"/>
    <lineage>
        <taxon>Eukaryota</taxon>
        <taxon>Metazoa</taxon>
        <taxon>Spiralia</taxon>
        <taxon>Gnathifera</taxon>
        <taxon>Rotifera</taxon>
        <taxon>Eurotatoria</taxon>
        <taxon>Bdelloidea</taxon>
        <taxon>Philodinida</taxon>
        <taxon>Philodinidae</taxon>
        <taxon>Didymodactylos</taxon>
    </lineage>
</organism>
<keyword evidence="1" id="KW-0067">ATP-binding</keyword>
<dbReference type="Gene3D" id="3.40.50.300">
    <property type="entry name" value="P-loop containing nucleotide triphosphate hydrolases"/>
    <property type="match status" value="1"/>
</dbReference>
<dbReference type="GO" id="GO:0005524">
    <property type="term" value="F:ATP binding"/>
    <property type="evidence" value="ECO:0007669"/>
    <property type="project" value="UniProtKB-KW"/>
</dbReference>
<evidence type="ECO:0000313" key="5">
    <source>
        <dbReference type="Proteomes" id="UP000663829"/>
    </source>
</evidence>
<dbReference type="GO" id="GO:0006281">
    <property type="term" value="P:DNA repair"/>
    <property type="evidence" value="ECO:0007669"/>
    <property type="project" value="UniProtKB-KW"/>
</dbReference>
<protein>
    <recommendedName>
        <fullName evidence="1">ATP-dependent DNA helicase</fullName>
        <ecNumber evidence="1">5.6.2.3</ecNumber>
    </recommendedName>
</protein>
<dbReference type="EMBL" id="CAJOBC010082615">
    <property type="protein sequence ID" value="CAF4289133.1"/>
    <property type="molecule type" value="Genomic_DNA"/>
</dbReference>
<keyword evidence="1" id="KW-0347">Helicase</keyword>
<keyword evidence="1" id="KW-0547">Nucleotide-binding</keyword>
<dbReference type="GO" id="GO:0043139">
    <property type="term" value="F:5'-3' DNA helicase activity"/>
    <property type="evidence" value="ECO:0007669"/>
    <property type="project" value="UniProtKB-EC"/>
</dbReference>
<dbReference type="InterPro" id="IPR027417">
    <property type="entry name" value="P-loop_NTPase"/>
</dbReference>